<dbReference type="CDD" id="cd14014">
    <property type="entry name" value="STKc_PknB_like"/>
    <property type="match status" value="1"/>
</dbReference>
<dbReference type="Gene3D" id="2.60.120.380">
    <property type="match status" value="1"/>
</dbReference>
<gene>
    <name evidence="12" type="ORF">HJG54_07410</name>
</gene>
<evidence type="ECO:0000313" key="12">
    <source>
        <dbReference type="EMBL" id="WNZ22699.1"/>
    </source>
</evidence>
<evidence type="ECO:0000256" key="9">
    <source>
        <dbReference type="PROSITE-ProRule" id="PRU10141"/>
    </source>
</evidence>
<dbReference type="GO" id="GO:0004674">
    <property type="term" value="F:protein serine/threonine kinase activity"/>
    <property type="evidence" value="ECO:0007669"/>
    <property type="project" value="UniProtKB-KW"/>
</dbReference>
<feature type="domain" description="Protein kinase" evidence="11">
    <location>
        <begin position="40"/>
        <end position="319"/>
    </location>
</feature>
<evidence type="ECO:0000256" key="4">
    <source>
        <dbReference type="ARBA" id="ARBA00022741"/>
    </source>
</evidence>
<dbReference type="InterPro" id="IPR011009">
    <property type="entry name" value="Kinase-like_dom_sf"/>
</dbReference>
<keyword evidence="5 12" id="KW-0418">Kinase</keyword>
<keyword evidence="2" id="KW-0723">Serine/threonine-protein kinase</keyword>
<dbReference type="InterPro" id="IPR017441">
    <property type="entry name" value="Protein_kinase_ATP_BS"/>
</dbReference>
<keyword evidence="6 9" id="KW-0067">ATP-binding</keyword>
<feature type="binding site" evidence="9">
    <location>
        <position position="70"/>
    </location>
    <ligand>
        <name>ATP</name>
        <dbReference type="ChEBI" id="CHEBI:30616"/>
    </ligand>
</feature>
<dbReference type="Gene3D" id="1.10.510.10">
    <property type="entry name" value="Transferase(Phosphotransferase) domain 1"/>
    <property type="match status" value="1"/>
</dbReference>
<dbReference type="InterPro" id="IPR008266">
    <property type="entry name" value="Tyr_kinase_AS"/>
</dbReference>
<keyword evidence="3" id="KW-0808">Transferase</keyword>
<protein>
    <recommendedName>
        <fullName evidence="1">non-specific serine/threonine protein kinase</fullName>
        <ecNumber evidence="1">2.7.11.1</ecNumber>
    </recommendedName>
</protein>
<evidence type="ECO:0000259" key="11">
    <source>
        <dbReference type="PROSITE" id="PS50011"/>
    </source>
</evidence>
<dbReference type="InterPro" id="IPR000719">
    <property type="entry name" value="Prot_kinase_dom"/>
</dbReference>
<dbReference type="PROSITE" id="PS00109">
    <property type="entry name" value="PROTEIN_KINASE_TYR"/>
    <property type="match status" value="1"/>
</dbReference>
<evidence type="ECO:0000256" key="8">
    <source>
        <dbReference type="ARBA" id="ARBA00048679"/>
    </source>
</evidence>
<reference evidence="12" key="1">
    <citation type="submission" date="2020-05" db="EMBL/GenBank/DDBJ databases">
        <authorList>
            <person name="Zhu T."/>
            <person name="Keshari N."/>
            <person name="Lu X."/>
        </authorList>
    </citation>
    <scope>NUCLEOTIDE SEQUENCE</scope>
    <source>
        <strain evidence="12">NK1-12</strain>
    </source>
</reference>
<proteinExistence type="predicted"/>
<accession>A0AA96WCN2</accession>
<dbReference type="EMBL" id="CP053586">
    <property type="protein sequence ID" value="WNZ22699.1"/>
    <property type="molecule type" value="Genomic_DNA"/>
</dbReference>
<dbReference type="PANTHER" id="PTHR24363:SF0">
    <property type="entry name" value="SERINE_THREONINE KINASE LIKE DOMAIN CONTAINING 1"/>
    <property type="match status" value="1"/>
</dbReference>
<dbReference type="SMART" id="SM00219">
    <property type="entry name" value="TyrKc"/>
    <property type="match status" value="1"/>
</dbReference>
<dbReference type="EC" id="2.7.11.1" evidence="1"/>
<evidence type="ECO:0000256" key="1">
    <source>
        <dbReference type="ARBA" id="ARBA00012513"/>
    </source>
</evidence>
<dbReference type="AlphaFoldDB" id="A0AA96WCN2"/>
<evidence type="ECO:0000256" key="2">
    <source>
        <dbReference type="ARBA" id="ARBA00022527"/>
    </source>
</evidence>
<dbReference type="SUPFAM" id="SSF56112">
    <property type="entry name" value="Protein kinase-like (PK-like)"/>
    <property type="match status" value="1"/>
</dbReference>
<dbReference type="InterPro" id="IPR020635">
    <property type="entry name" value="Tyr_kinase_cat_dom"/>
</dbReference>
<evidence type="ECO:0000256" key="6">
    <source>
        <dbReference type="ARBA" id="ARBA00022840"/>
    </source>
</evidence>
<dbReference type="PANTHER" id="PTHR24363">
    <property type="entry name" value="SERINE/THREONINE PROTEIN KINASE"/>
    <property type="match status" value="1"/>
</dbReference>
<sequence length="676" mass="74614">MMPQYCSRGHLNPPENKFCSSCGEKLAVAAQPGLLLGGRYQIVRELGHGGFGRTYLAEDVHRFQEACVLKEFAPQVQGSYALAKAEELFAREAGVLYRLNHPQIPRFRELFRAAVEGYDRLFLVQDYVEGRTYRQLLEARSQQGIYFSELEIRQLLAQLLPVLQYLHSAGVIHRDIAPDNLILRTIDRLPVLIDFGGVKQIAAAATSAYVNSSVAETAAPLTRLGKVGYAPPEQIHQGQVSPESDLYAVAVTALVLLSGKEPAELLDPSGRSQPWQSLVSLSPDLTEILTRMLSLHPEERFASAEAVLRALAPSTDPAVPILSIPESTPASSPDSVPNSTSAPTTKVTQAAPTPANPAPRSKSGGWLMLLWLVPLVSLIGAGWWWREDLLALLSQRPDSPPVQPEPQNPQNSLERRAEAAGVDYGFLIALTDATFYERHPERAGQPLSDRDEDAKWRSIWASIADEWLTQLPQILSPEARQKLGRYSDADREQWKQQINPLYVGSRSLYDLTDAQFFHLFPEQRGKEFIDQPIGQVWQAMATDQIQALQDGKTLARIQFEPGAFSQQQQDSLEVGSGRVYIANLSAGQIMRLNVQAPAQSSALSIYLPRPTADLPMLLEDSADLTWTGTLPQSGYYEIVVVNTATQPIQYQLNLAVDNVFSSPIAPEQGEAPEAKD</sequence>
<dbReference type="Pfam" id="PF00069">
    <property type="entry name" value="Pkinase"/>
    <property type="match status" value="1"/>
</dbReference>
<evidence type="ECO:0000256" key="10">
    <source>
        <dbReference type="SAM" id="MobiDB-lite"/>
    </source>
</evidence>
<dbReference type="PROSITE" id="PS00107">
    <property type="entry name" value="PROTEIN_KINASE_ATP"/>
    <property type="match status" value="1"/>
</dbReference>
<dbReference type="GO" id="GO:0004713">
    <property type="term" value="F:protein tyrosine kinase activity"/>
    <property type="evidence" value="ECO:0007669"/>
    <property type="project" value="InterPro"/>
</dbReference>
<dbReference type="GO" id="GO:0005524">
    <property type="term" value="F:ATP binding"/>
    <property type="evidence" value="ECO:0007669"/>
    <property type="project" value="UniProtKB-UniRule"/>
</dbReference>
<dbReference type="RefSeq" id="WP_316434221.1">
    <property type="nucleotide sequence ID" value="NZ_CP053586.1"/>
</dbReference>
<dbReference type="PROSITE" id="PS50011">
    <property type="entry name" value="PROTEIN_KINASE_DOM"/>
    <property type="match status" value="1"/>
</dbReference>
<evidence type="ECO:0000256" key="7">
    <source>
        <dbReference type="ARBA" id="ARBA00047899"/>
    </source>
</evidence>
<feature type="region of interest" description="Disordered" evidence="10">
    <location>
        <begin position="318"/>
        <end position="360"/>
    </location>
</feature>
<comment type="catalytic activity">
    <reaction evidence="8">
        <text>L-seryl-[protein] + ATP = O-phospho-L-seryl-[protein] + ADP + H(+)</text>
        <dbReference type="Rhea" id="RHEA:17989"/>
        <dbReference type="Rhea" id="RHEA-COMP:9863"/>
        <dbReference type="Rhea" id="RHEA-COMP:11604"/>
        <dbReference type="ChEBI" id="CHEBI:15378"/>
        <dbReference type="ChEBI" id="CHEBI:29999"/>
        <dbReference type="ChEBI" id="CHEBI:30616"/>
        <dbReference type="ChEBI" id="CHEBI:83421"/>
        <dbReference type="ChEBI" id="CHEBI:456216"/>
        <dbReference type="EC" id="2.7.11.1"/>
    </reaction>
</comment>
<dbReference type="Gene3D" id="3.30.200.20">
    <property type="entry name" value="Phosphorylase Kinase, domain 1"/>
    <property type="match status" value="1"/>
</dbReference>
<organism evidence="12">
    <name type="scientific">Leptolyngbya sp. NK1-12</name>
    <dbReference type="NCBI Taxonomy" id="2547451"/>
    <lineage>
        <taxon>Bacteria</taxon>
        <taxon>Bacillati</taxon>
        <taxon>Cyanobacteriota</taxon>
        <taxon>Cyanophyceae</taxon>
        <taxon>Leptolyngbyales</taxon>
        <taxon>Leptolyngbyaceae</taxon>
        <taxon>Leptolyngbya group</taxon>
        <taxon>Leptolyngbya</taxon>
    </lineage>
</organism>
<name>A0AA96WCN2_9CYAN</name>
<evidence type="ECO:0000256" key="5">
    <source>
        <dbReference type="ARBA" id="ARBA00022777"/>
    </source>
</evidence>
<feature type="compositionally biased region" description="Polar residues" evidence="10">
    <location>
        <begin position="325"/>
        <end position="348"/>
    </location>
</feature>
<evidence type="ECO:0000256" key="3">
    <source>
        <dbReference type="ARBA" id="ARBA00022679"/>
    </source>
</evidence>
<comment type="catalytic activity">
    <reaction evidence="7">
        <text>L-threonyl-[protein] + ATP = O-phospho-L-threonyl-[protein] + ADP + H(+)</text>
        <dbReference type="Rhea" id="RHEA:46608"/>
        <dbReference type="Rhea" id="RHEA-COMP:11060"/>
        <dbReference type="Rhea" id="RHEA-COMP:11605"/>
        <dbReference type="ChEBI" id="CHEBI:15378"/>
        <dbReference type="ChEBI" id="CHEBI:30013"/>
        <dbReference type="ChEBI" id="CHEBI:30616"/>
        <dbReference type="ChEBI" id="CHEBI:61977"/>
        <dbReference type="ChEBI" id="CHEBI:456216"/>
        <dbReference type="EC" id="2.7.11.1"/>
    </reaction>
</comment>
<keyword evidence="4 9" id="KW-0547">Nucleotide-binding</keyword>